<dbReference type="Gene3D" id="3.40.570.10">
    <property type="entry name" value="Extracellular Endonuclease, subunit A"/>
    <property type="match status" value="1"/>
</dbReference>
<keyword evidence="3" id="KW-0255">Endonuclease</keyword>
<dbReference type="GO" id="GO:0005634">
    <property type="term" value="C:nucleus"/>
    <property type="evidence" value="ECO:0007669"/>
    <property type="project" value="TreeGrafter"/>
</dbReference>
<dbReference type="InterPro" id="IPR044925">
    <property type="entry name" value="His-Me_finger_sf"/>
</dbReference>
<keyword evidence="5" id="KW-0479">Metal-binding</keyword>
<dbReference type="GO" id="GO:0046872">
    <property type="term" value="F:metal ion binding"/>
    <property type="evidence" value="ECO:0007669"/>
    <property type="project" value="UniProtKB-KW"/>
</dbReference>
<evidence type="ECO:0000256" key="5">
    <source>
        <dbReference type="PIRSR" id="PIRSR640255-2"/>
    </source>
</evidence>
<evidence type="ECO:0000256" key="4">
    <source>
        <dbReference type="PIRSR" id="PIRSR640255-1"/>
    </source>
</evidence>
<feature type="domain" description="DNA/RNA non-specific endonuclease/pyrophosphatase/phosphodiesterase" evidence="6">
    <location>
        <begin position="79"/>
        <end position="323"/>
    </location>
</feature>
<dbReference type="AlphaFoldDB" id="A0A4D6Q963"/>
<dbReference type="InterPro" id="IPR040255">
    <property type="entry name" value="Non-specific_endonuclease"/>
</dbReference>
<dbReference type="SMART" id="SM00892">
    <property type="entry name" value="Endonuclease_NS"/>
    <property type="match status" value="1"/>
</dbReference>
<dbReference type="InterPro" id="IPR044929">
    <property type="entry name" value="DNA/RNA_non-sp_Endonuclease_sf"/>
</dbReference>
<dbReference type="InterPro" id="IPR001604">
    <property type="entry name" value="Endo_G_ENPP1-like_dom"/>
</dbReference>
<accession>A0A4D6Q963</accession>
<evidence type="ECO:0000256" key="1">
    <source>
        <dbReference type="ARBA" id="ARBA00010052"/>
    </source>
</evidence>
<dbReference type="FunFam" id="3.40.570.10:FF:000007">
    <property type="entry name" value="Alkaline nuclease"/>
    <property type="match status" value="1"/>
</dbReference>
<evidence type="ECO:0000256" key="2">
    <source>
        <dbReference type="ARBA" id="ARBA00022722"/>
    </source>
</evidence>
<dbReference type="PANTHER" id="PTHR13966:SF19">
    <property type="entry name" value="NUCLEASE EXOG, MITOCHONDRIAL"/>
    <property type="match status" value="1"/>
</dbReference>
<dbReference type="EMBL" id="MK510882">
    <property type="protein sequence ID" value="QCF41179.1"/>
    <property type="molecule type" value="mRNA"/>
</dbReference>
<evidence type="ECO:0000313" key="7">
    <source>
        <dbReference type="EMBL" id="QCF41179.1"/>
    </source>
</evidence>
<protein>
    <submittedName>
        <fullName evidence="7">DNA/RNA non-specific nuclease 4</fullName>
    </submittedName>
</protein>
<comment type="similarity">
    <text evidence="1">Belongs to the DNA/RNA non-specific endonuclease family.</text>
</comment>
<keyword evidence="2" id="KW-0540">Nuclease</keyword>
<evidence type="ECO:0000256" key="3">
    <source>
        <dbReference type="ARBA" id="ARBA00022759"/>
    </source>
</evidence>
<dbReference type="GO" id="GO:0006309">
    <property type="term" value="P:apoptotic DNA fragmentation"/>
    <property type="evidence" value="ECO:0007669"/>
    <property type="project" value="TreeGrafter"/>
</dbReference>
<sequence length="340" mass="38762">MVTISCPGNRVIINGTSDVTTIEAKCISDQVFQTNQQQIHFNLLNCQDNPREAVRYTRNKCNEGGHEVQIGYDLDRGRSISQIRICFDDVKLTPIYSQYILKGSIAYRRNGVPNPYFRDTGFYTTSRDISELYRRNNERRVINTLVGLHPGSEKYIRSNGELFINRGHLAAKGDFVYVFEQLATFNYVNTAPQWASFNGGNWNEVEISVRSYASRINQDLEIYTGVYGVTSLPHEVHGRYVELYLDLNNVVPVPLIFWKIVHNPSTGQGIVIVGINNPYVPDLSGSIICPDVSAKVTWFNAKLKKDQRNIELGYIYACDVHDFKRTVYNSPYLNTHSLLL</sequence>
<feature type="active site" description="Proton acceptor" evidence="4">
    <location>
        <position position="168"/>
    </location>
</feature>
<name>A0A4D6Q963_9CUCU</name>
<keyword evidence="3" id="KW-0378">Hydrolase</keyword>
<reference evidence="7" key="1">
    <citation type="journal article" date="2019" name="Insect Biochem. Mol. Biol.">
        <title>Nuclease activity decreases the RNAi response in the sweetpotato weevil Cylas puncticollis.</title>
        <authorList>
            <person name="Prentice K."/>
            <person name="Smagghe G."/>
            <person name="Gheysen G."/>
            <person name="Christiaens O."/>
        </authorList>
    </citation>
    <scope>NUCLEOTIDE SEQUENCE</scope>
</reference>
<dbReference type="GO" id="GO:0005743">
    <property type="term" value="C:mitochondrial inner membrane"/>
    <property type="evidence" value="ECO:0007669"/>
    <property type="project" value="TreeGrafter"/>
</dbReference>
<dbReference type="GO" id="GO:0004521">
    <property type="term" value="F:RNA endonuclease activity"/>
    <property type="evidence" value="ECO:0007669"/>
    <property type="project" value="TreeGrafter"/>
</dbReference>
<dbReference type="GO" id="GO:0003676">
    <property type="term" value="F:nucleic acid binding"/>
    <property type="evidence" value="ECO:0007669"/>
    <property type="project" value="InterPro"/>
</dbReference>
<dbReference type="PANTHER" id="PTHR13966">
    <property type="entry name" value="ENDONUCLEASE RELATED"/>
    <property type="match status" value="1"/>
</dbReference>
<organism evidence="7">
    <name type="scientific">Cylas puncticollis</name>
    <dbReference type="NCBI Taxonomy" id="1550038"/>
    <lineage>
        <taxon>Eukaryota</taxon>
        <taxon>Metazoa</taxon>
        <taxon>Ecdysozoa</taxon>
        <taxon>Arthropoda</taxon>
        <taxon>Hexapoda</taxon>
        <taxon>Insecta</taxon>
        <taxon>Pterygota</taxon>
        <taxon>Neoptera</taxon>
        <taxon>Endopterygota</taxon>
        <taxon>Coleoptera</taxon>
        <taxon>Polyphaga</taxon>
        <taxon>Cucujiformia</taxon>
        <taxon>Brentidae</taxon>
        <taxon>Cyladinae</taxon>
        <taxon>Cylas</taxon>
    </lineage>
</organism>
<dbReference type="Pfam" id="PF01223">
    <property type="entry name" value="Endonuclease_NS"/>
    <property type="match status" value="1"/>
</dbReference>
<dbReference type="SUPFAM" id="SSF54060">
    <property type="entry name" value="His-Me finger endonucleases"/>
    <property type="match status" value="1"/>
</dbReference>
<feature type="binding site" evidence="5">
    <location>
        <position position="198"/>
    </location>
    <ligand>
        <name>Mg(2+)</name>
        <dbReference type="ChEBI" id="CHEBI:18420"/>
        <note>catalytic</note>
    </ligand>
</feature>
<dbReference type="GO" id="GO:0000014">
    <property type="term" value="F:single-stranded DNA endodeoxyribonuclease activity"/>
    <property type="evidence" value="ECO:0007669"/>
    <property type="project" value="TreeGrafter"/>
</dbReference>
<proteinExistence type="evidence at transcript level"/>
<evidence type="ECO:0000259" key="6">
    <source>
        <dbReference type="SMART" id="SM00892"/>
    </source>
</evidence>